<gene>
    <name evidence="2" type="ORF">PCOR1329_LOCUS39426</name>
</gene>
<feature type="signal peptide" evidence="1">
    <location>
        <begin position="1"/>
        <end position="23"/>
    </location>
</feature>
<evidence type="ECO:0000256" key="1">
    <source>
        <dbReference type="SAM" id="SignalP"/>
    </source>
</evidence>
<name>A0ABN9TIF3_9DINO</name>
<protein>
    <submittedName>
        <fullName evidence="2">Uncharacterized protein</fullName>
    </submittedName>
</protein>
<evidence type="ECO:0000313" key="2">
    <source>
        <dbReference type="EMBL" id="CAK0845714.1"/>
    </source>
</evidence>
<keyword evidence="3" id="KW-1185">Reference proteome</keyword>
<evidence type="ECO:0000313" key="3">
    <source>
        <dbReference type="Proteomes" id="UP001189429"/>
    </source>
</evidence>
<organism evidence="2 3">
    <name type="scientific">Prorocentrum cordatum</name>
    <dbReference type="NCBI Taxonomy" id="2364126"/>
    <lineage>
        <taxon>Eukaryota</taxon>
        <taxon>Sar</taxon>
        <taxon>Alveolata</taxon>
        <taxon>Dinophyceae</taxon>
        <taxon>Prorocentrales</taxon>
        <taxon>Prorocentraceae</taxon>
        <taxon>Prorocentrum</taxon>
    </lineage>
</organism>
<comment type="caution">
    <text evidence="2">The sequence shown here is derived from an EMBL/GenBank/DDBJ whole genome shotgun (WGS) entry which is preliminary data.</text>
</comment>
<sequence length="366" mass="36110">MAGSTAAALIVAAAAWRPLGAGAACDAAAGDCPRAPAADDEEAALLQRLSVGGARERARESARAGQEAMTPFCTCGGSACYCPGTSNPTSCNGSPFAGDDRCVCGPKASDWVPKSSCTPWPSPTPVPTAAPTSAPTPALLPCQEGPGRVTTSCAGPSQKCFFDPSCSTAGGVGCNAGGVGLNCRFCDTGGGAPACPASLLEAAGAGQEATPAFWPTWFTCAVGATVQCPGSTSKCAGDQCCAGFASAPGATFPCPSASRGFSGCVNNTKVADCLPPLEEAQVREGEQCGSSGSTGHFYGFCADGLVCVPPAAGSPPGAPSICHRFCGSFGSGGHRVNGSCADGQTCSGSAALPCLDWAAECYLYCM</sequence>
<reference evidence="2" key="1">
    <citation type="submission" date="2023-10" db="EMBL/GenBank/DDBJ databases">
        <authorList>
            <person name="Chen Y."/>
            <person name="Shah S."/>
            <person name="Dougan E. K."/>
            <person name="Thang M."/>
            <person name="Chan C."/>
        </authorList>
    </citation>
    <scope>NUCLEOTIDE SEQUENCE [LARGE SCALE GENOMIC DNA]</scope>
</reference>
<proteinExistence type="predicted"/>
<accession>A0ABN9TIF3</accession>
<keyword evidence="1" id="KW-0732">Signal</keyword>
<dbReference type="Proteomes" id="UP001189429">
    <property type="component" value="Unassembled WGS sequence"/>
</dbReference>
<dbReference type="EMBL" id="CAUYUJ010014760">
    <property type="protein sequence ID" value="CAK0845714.1"/>
    <property type="molecule type" value="Genomic_DNA"/>
</dbReference>
<feature type="chain" id="PRO_5045986688" evidence="1">
    <location>
        <begin position="24"/>
        <end position="366"/>
    </location>
</feature>